<dbReference type="Proteomes" id="UP001501480">
    <property type="component" value="Unassembled WGS sequence"/>
</dbReference>
<evidence type="ECO:0000313" key="3">
    <source>
        <dbReference type="Proteomes" id="UP001501480"/>
    </source>
</evidence>
<organism evidence="2 3">
    <name type="scientific">Aeromicrobium halocynthiae</name>
    <dbReference type="NCBI Taxonomy" id="560557"/>
    <lineage>
        <taxon>Bacteria</taxon>
        <taxon>Bacillati</taxon>
        <taxon>Actinomycetota</taxon>
        <taxon>Actinomycetes</taxon>
        <taxon>Propionibacteriales</taxon>
        <taxon>Nocardioidaceae</taxon>
        <taxon>Aeromicrobium</taxon>
    </lineage>
</organism>
<evidence type="ECO:0000313" key="2">
    <source>
        <dbReference type="EMBL" id="GAA2075655.1"/>
    </source>
</evidence>
<protein>
    <recommendedName>
        <fullName evidence="4">DUF3109 family protein</fullName>
    </recommendedName>
</protein>
<gene>
    <name evidence="2" type="ORF">GCM10009821_13520</name>
</gene>
<evidence type="ECO:0008006" key="4">
    <source>
        <dbReference type="Google" id="ProtNLM"/>
    </source>
</evidence>
<sequence>MRRMPEIDLGFPRSWVEFANPDDADEVFRCDLTWLTSRWTCIFGATDGPSCPGIYASSPDAGCCTLGAHFADDADHERVATAVGRLTPEVWQRHAEGTGPKGWTETDADDELKTRAVAGACIFHNARDFPGGYGCALHALALDEGVEPLELKPDVCWQLPLRRSFRDVDRGDGTSYLEVQIGEYVRAGWGPGGADLDWYCSSNTEAHVAPEPVYVSNRAELVALMGEAAYAELQRQCEDHLAAGAPNVHPATEAGSVRP</sequence>
<dbReference type="InterPro" id="IPR021458">
    <property type="entry name" value="Rv0495c"/>
</dbReference>
<comment type="caution">
    <text evidence="2">The sequence shown here is derived from an EMBL/GenBank/DDBJ whole genome shotgun (WGS) entry which is preliminary data.</text>
</comment>
<dbReference type="EMBL" id="BAAAPY010000003">
    <property type="protein sequence ID" value="GAA2075655.1"/>
    <property type="molecule type" value="Genomic_DNA"/>
</dbReference>
<proteinExistence type="inferred from homology"/>
<keyword evidence="3" id="KW-1185">Reference proteome</keyword>
<evidence type="ECO:0000256" key="1">
    <source>
        <dbReference type="ARBA" id="ARBA00093770"/>
    </source>
</evidence>
<accession>A0ABN2VXI0</accession>
<comment type="similarity">
    <text evidence="1">Belongs to the Rv0495c family.</text>
</comment>
<dbReference type="Pfam" id="PF11307">
    <property type="entry name" value="DUF3109"/>
    <property type="match status" value="1"/>
</dbReference>
<reference evidence="2 3" key="1">
    <citation type="journal article" date="2019" name="Int. J. Syst. Evol. Microbiol.">
        <title>The Global Catalogue of Microorganisms (GCM) 10K type strain sequencing project: providing services to taxonomists for standard genome sequencing and annotation.</title>
        <authorList>
            <consortium name="The Broad Institute Genomics Platform"/>
            <consortium name="The Broad Institute Genome Sequencing Center for Infectious Disease"/>
            <person name="Wu L."/>
            <person name="Ma J."/>
        </authorList>
    </citation>
    <scope>NUCLEOTIDE SEQUENCE [LARGE SCALE GENOMIC DNA]</scope>
    <source>
        <strain evidence="2 3">JCM 15749</strain>
    </source>
</reference>
<name>A0ABN2VXI0_9ACTN</name>